<protein>
    <submittedName>
        <fullName evidence="1">Uncharacterized protein</fullName>
    </submittedName>
</protein>
<dbReference type="Proteomes" id="UP001396334">
    <property type="component" value="Unassembled WGS sequence"/>
</dbReference>
<name>A0ABR2P5I6_9ROSI</name>
<evidence type="ECO:0000313" key="2">
    <source>
        <dbReference type="Proteomes" id="UP001396334"/>
    </source>
</evidence>
<comment type="caution">
    <text evidence="1">The sequence shown here is derived from an EMBL/GenBank/DDBJ whole genome shotgun (WGS) entry which is preliminary data.</text>
</comment>
<proteinExistence type="predicted"/>
<dbReference type="PANTHER" id="PTHR31170">
    <property type="entry name" value="BNAC04G53230D PROTEIN"/>
    <property type="match status" value="1"/>
</dbReference>
<accession>A0ABR2P5I6</accession>
<dbReference type="PANTHER" id="PTHR31170:SF25">
    <property type="entry name" value="BNAA09G04570D PROTEIN"/>
    <property type="match status" value="1"/>
</dbReference>
<reference evidence="1 2" key="1">
    <citation type="journal article" date="2024" name="G3 (Bethesda)">
        <title>Genome assembly of Hibiscus sabdariffa L. provides insights into metabolisms of medicinal natural products.</title>
        <authorList>
            <person name="Kim T."/>
        </authorList>
    </citation>
    <scope>NUCLEOTIDE SEQUENCE [LARGE SCALE GENOMIC DNA]</scope>
    <source>
        <strain evidence="1">TK-2024</strain>
        <tissue evidence="1">Old leaves</tissue>
    </source>
</reference>
<sequence length="245" mass="28372">MQGTEIDVEMEKRKSASAWEQVERDMYLSQEAKLLSIQRVPRSLTENKLELKGKFEPRVVAIGPFHRGKRNLAGAEETKHLIACLFAAKNGTSDDVLRRKILEKIKDLRECYNDQDIEDYYEDEALSWMFLVDGCAVLYAIYAHGYPLAQYRERLLPSFYVDLLLLENQLPYQLLQILVNSTTDPPQWYRWIDAFIYEMAKTVLGGRMLSAPVEVRVITVTVTATFCRYSTHNYCKGNEKEVRVA</sequence>
<evidence type="ECO:0000313" key="1">
    <source>
        <dbReference type="EMBL" id="KAK8983691.1"/>
    </source>
</evidence>
<dbReference type="EMBL" id="JBBPBN010000079">
    <property type="protein sequence ID" value="KAK8983691.1"/>
    <property type="molecule type" value="Genomic_DNA"/>
</dbReference>
<dbReference type="InterPro" id="IPR004158">
    <property type="entry name" value="DUF247_pln"/>
</dbReference>
<dbReference type="Pfam" id="PF03140">
    <property type="entry name" value="DUF247"/>
    <property type="match status" value="1"/>
</dbReference>
<gene>
    <name evidence="1" type="ORF">V6N11_009479</name>
</gene>
<keyword evidence="2" id="KW-1185">Reference proteome</keyword>
<organism evidence="1 2">
    <name type="scientific">Hibiscus sabdariffa</name>
    <name type="common">roselle</name>
    <dbReference type="NCBI Taxonomy" id="183260"/>
    <lineage>
        <taxon>Eukaryota</taxon>
        <taxon>Viridiplantae</taxon>
        <taxon>Streptophyta</taxon>
        <taxon>Embryophyta</taxon>
        <taxon>Tracheophyta</taxon>
        <taxon>Spermatophyta</taxon>
        <taxon>Magnoliopsida</taxon>
        <taxon>eudicotyledons</taxon>
        <taxon>Gunneridae</taxon>
        <taxon>Pentapetalae</taxon>
        <taxon>rosids</taxon>
        <taxon>malvids</taxon>
        <taxon>Malvales</taxon>
        <taxon>Malvaceae</taxon>
        <taxon>Malvoideae</taxon>
        <taxon>Hibiscus</taxon>
    </lineage>
</organism>